<proteinExistence type="predicted"/>
<reference evidence="1 2" key="1">
    <citation type="submission" date="2021-06" db="EMBL/GenBank/DDBJ databases">
        <authorList>
            <person name="Palmer J.M."/>
        </authorList>
    </citation>
    <scope>NUCLEOTIDE SEQUENCE [LARGE SCALE GENOMIC DNA]</scope>
    <source>
        <strain evidence="2">if_2019</strain>
        <tissue evidence="1">Muscle</tissue>
    </source>
</reference>
<evidence type="ECO:0000313" key="2">
    <source>
        <dbReference type="Proteomes" id="UP001482620"/>
    </source>
</evidence>
<name>A0ABV0SU09_9TELE</name>
<keyword evidence="2" id="KW-1185">Reference proteome</keyword>
<evidence type="ECO:0000313" key="1">
    <source>
        <dbReference type="EMBL" id="MEQ2224095.1"/>
    </source>
</evidence>
<comment type="caution">
    <text evidence="1">The sequence shown here is derived from an EMBL/GenBank/DDBJ whole genome shotgun (WGS) entry which is preliminary data.</text>
</comment>
<accession>A0ABV0SU09</accession>
<sequence length="109" mass="12625">MLAVLGYKQLRQKLIHPNERFIIIRRRSILQHTSDQERVAGELVPIQLSLAGGFTLDKSPVTTGQHRDTQRKKEDLENQCMHGDKIKLLHAEKHQARIQIHNFTAARQQ</sequence>
<dbReference type="Proteomes" id="UP001482620">
    <property type="component" value="Unassembled WGS sequence"/>
</dbReference>
<protein>
    <submittedName>
        <fullName evidence="1">Uncharacterized protein</fullName>
    </submittedName>
</protein>
<gene>
    <name evidence="1" type="ORF">ILYODFUR_003839</name>
</gene>
<organism evidence="1 2">
    <name type="scientific">Ilyodon furcidens</name>
    <name type="common">goldbreast splitfin</name>
    <dbReference type="NCBI Taxonomy" id="33524"/>
    <lineage>
        <taxon>Eukaryota</taxon>
        <taxon>Metazoa</taxon>
        <taxon>Chordata</taxon>
        <taxon>Craniata</taxon>
        <taxon>Vertebrata</taxon>
        <taxon>Euteleostomi</taxon>
        <taxon>Actinopterygii</taxon>
        <taxon>Neopterygii</taxon>
        <taxon>Teleostei</taxon>
        <taxon>Neoteleostei</taxon>
        <taxon>Acanthomorphata</taxon>
        <taxon>Ovalentaria</taxon>
        <taxon>Atherinomorphae</taxon>
        <taxon>Cyprinodontiformes</taxon>
        <taxon>Goodeidae</taxon>
        <taxon>Ilyodon</taxon>
    </lineage>
</organism>
<dbReference type="EMBL" id="JAHRIQ010011789">
    <property type="protein sequence ID" value="MEQ2224095.1"/>
    <property type="molecule type" value="Genomic_DNA"/>
</dbReference>